<feature type="non-terminal residue" evidence="1">
    <location>
        <position position="1"/>
    </location>
</feature>
<name>A0ABN7W9V2_GIGMA</name>
<accession>A0ABN7W9V2</accession>
<dbReference type="Proteomes" id="UP000789901">
    <property type="component" value="Unassembled WGS sequence"/>
</dbReference>
<evidence type="ECO:0000313" key="2">
    <source>
        <dbReference type="Proteomes" id="UP000789901"/>
    </source>
</evidence>
<gene>
    <name evidence="1" type="ORF">GMARGA_LOCUS28065</name>
</gene>
<proteinExistence type="predicted"/>
<organism evidence="1 2">
    <name type="scientific">Gigaspora margarita</name>
    <dbReference type="NCBI Taxonomy" id="4874"/>
    <lineage>
        <taxon>Eukaryota</taxon>
        <taxon>Fungi</taxon>
        <taxon>Fungi incertae sedis</taxon>
        <taxon>Mucoromycota</taxon>
        <taxon>Glomeromycotina</taxon>
        <taxon>Glomeromycetes</taxon>
        <taxon>Diversisporales</taxon>
        <taxon>Gigasporaceae</taxon>
        <taxon>Gigaspora</taxon>
    </lineage>
</organism>
<keyword evidence="2" id="KW-1185">Reference proteome</keyword>
<reference evidence="1 2" key="1">
    <citation type="submission" date="2021-06" db="EMBL/GenBank/DDBJ databases">
        <authorList>
            <person name="Kallberg Y."/>
            <person name="Tangrot J."/>
            <person name="Rosling A."/>
        </authorList>
    </citation>
    <scope>NUCLEOTIDE SEQUENCE [LARGE SCALE GENOMIC DNA]</scope>
    <source>
        <strain evidence="1 2">120-4 pot B 10/14</strain>
    </source>
</reference>
<sequence>QTYCGKAVLVELSNRLPHPKFTAIQRTELVVGLREKDKVDTKNTCQRTNSTRQSLSLVRERIYPDVAVYAVTATYVSMCLTIKTNPYVLLILFTNKYPDPKPGISCIFWPHISPT</sequence>
<protein>
    <submittedName>
        <fullName evidence="1">8912_t:CDS:1</fullName>
    </submittedName>
</protein>
<comment type="caution">
    <text evidence="1">The sequence shown here is derived from an EMBL/GenBank/DDBJ whole genome shotgun (WGS) entry which is preliminary data.</text>
</comment>
<evidence type="ECO:0000313" key="1">
    <source>
        <dbReference type="EMBL" id="CAG8822316.1"/>
    </source>
</evidence>
<dbReference type="EMBL" id="CAJVQB010035271">
    <property type="protein sequence ID" value="CAG8822316.1"/>
    <property type="molecule type" value="Genomic_DNA"/>
</dbReference>